<protein>
    <submittedName>
        <fullName evidence="2">Uncharacterized protein</fullName>
    </submittedName>
</protein>
<name>A0A8S1AR98_ARCPL</name>
<proteinExistence type="predicted"/>
<organism evidence="2 4">
    <name type="scientific">Arctia plantaginis</name>
    <name type="common">Wood tiger moth</name>
    <name type="synonym">Phalaena plantaginis</name>
    <dbReference type="NCBI Taxonomy" id="874455"/>
    <lineage>
        <taxon>Eukaryota</taxon>
        <taxon>Metazoa</taxon>
        <taxon>Ecdysozoa</taxon>
        <taxon>Arthropoda</taxon>
        <taxon>Hexapoda</taxon>
        <taxon>Insecta</taxon>
        <taxon>Pterygota</taxon>
        <taxon>Neoptera</taxon>
        <taxon>Endopterygota</taxon>
        <taxon>Lepidoptera</taxon>
        <taxon>Glossata</taxon>
        <taxon>Ditrysia</taxon>
        <taxon>Noctuoidea</taxon>
        <taxon>Erebidae</taxon>
        <taxon>Arctiinae</taxon>
        <taxon>Arctia</taxon>
    </lineage>
</organism>
<dbReference type="EMBL" id="CADEBD010000337">
    <property type="protein sequence ID" value="CAB3247451.1"/>
    <property type="molecule type" value="Genomic_DNA"/>
</dbReference>
<dbReference type="AlphaFoldDB" id="A0A8S1AR98"/>
<keyword evidence="3" id="KW-1185">Reference proteome</keyword>
<comment type="caution">
    <text evidence="2">The sequence shown here is derived from an EMBL/GenBank/DDBJ whole genome shotgun (WGS) entry which is preliminary data.</text>
</comment>
<reference evidence="3 4" key="1">
    <citation type="submission" date="2020-04" db="EMBL/GenBank/DDBJ databases">
        <authorList>
            <person name="Wallbank WR R."/>
            <person name="Pardo Diaz C."/>
            <person name="Kozak K."/>
            <person name="Martin S."/>
            <person name="Jiggins C."/>
            <person name="Moest M."/>
            <person name="Warren A I."/>
            <person name="Byers J.R.P. K."/>
            <person name="Montejo-Kovacevich G."/>
            <person name="Yen C E."/>
        </authorList>
    </citation>
    <scope>NUCLEOTIDE SEQUENCE [LARGE SCALE GENOMIC DNA]</scope>
</reference>
<sequence>MLQFFYHNGLSWGQVVISFADIIATQTARSVVYALHWHARDQWVECTLSDPAMTDNGDFRRCDTPVPRNDVYIISTLLNDSLDGWMLLMLIVKIKRSNQGQKIGIERTVLKTKKVGNKLRRAEKDLSR</sequence>
<dbReference type="Proteomes" id="UP000494106">
    <property type="component" value="Unassembled WGS sequence"/>
</dbReference>
<evidence type="ECO:0000313" key="3">
    <source>
        <dbReference type="Proteomes" id="UP000494106"/>
    </source>
</evidence>
<evidence type="ECO:0000313" key="2">
    <source>
        <dbReference type="EMBL" id="CAB3247451.1"/>
    </source>
</evidence>
<dbReference type="Proteomes" id="UP000494256">
    <property type="component" value="Unassembled WGS sequence"/>
</dbReference>
<evidence type="ECO:0000313" key="4">
    <source>
        <dbReference type="Proteomes" id="UP000494256"/>
    </source>
</evidence>
<gene>
    <name evidence="2" type="ORF">APLA_LOCUS11920</name>
    <name evidence="1" type="ORF">APLA_LOCUS1863</name>
</gene>
<dbReference type="EMBL" id="CADEBC010000135">
    <property type="protein sequence ID" value="CAB3223911.1"/>
    <property type="molecule type" value="Genomic_DNA"/>
</dbReference>
<accession>A0A8S1AR98</accession>
<evidence type="ECO:0000313" key="1">
    <source>
        <dbReference type="EMBL" id="CAB3223911.1"/>
    </source>
</evidence>